<dbReference type="Gramene" id="TVU05398">
    <property type="protein sequence ID" value="TVU05398"/>
    <property type="gene ID" value="EJB05_48559"/>
</dbReference>
<reference evidence="4 5" key="1">
    <citation type="journal article" date="2019" name="Sci. Rep.">
        <title>A high-quality genome of Eragrostis curvula grass provides insights into Poaceae evolution and supports new strategies to enhance forage quality.</title>
        <authorList>
            <person name="Carballo J."/>
            <person name="Santos B.A.C.M."/>
            <person name="Zappacosta D."/>
            <person name="Garbus I."/>
            <person name="Selva J.P."/>
            <person name="Gallo C.A."/>
            <person name="Diaz A."/>
            <person name="Albertini E."/>
            <person name="Caccamo M."/>
            <person name="Echenique V."/>
        </authorList>
    </citation>
    <scope>NUCLEOTIDE SEQUENCE [LARGE SCALE GENOMIC DNA]</scope>
    <source>
        <strain evidence="5">cv. Victoria</strain>
        <tissue evidence="4">Leaf</tissue>
    </source>
</reference>
<dbReference type="AlphaFoldDB" id="A0A5J9T349"/>
<evidence type="ECO:0000313" key="4">
    <source>
        <dbReference type="EMBL" id="TVU05398.1"/>
    </source>
</evidence>
<comment type="similarity">
    <text evidence="1">Belongs to the peptidase M67A family. CSN6 subfamily.</text>
</comment>
<feature type="domain" description="JAB1/MPN/MOV34 metalloenzyme" evidence="3">
    <location>
        <begin position="30"/>
        <end position="148"/>
    </location>
</feature>
<keyword evidence="5" id="KW-1185">Reference proteome</keyword>
<accession>A0A5J9T349</accession>
<evidence type="ECO:0000256" key="1">
    <source>
        <dbReference type="ARBA" id="ARBA00010893"/>
    </source>
</evidence>
<proteinExistence type="inferred from homology"/>
<feature type="compositionally biased region" description="Polar residues" evidence="2">
    <location>
        <begin position="9"/>
        <end position="27"/>
    </location>
</feature>
<feature type="region of interest" description="Disordered" evidence="2">
    <location>
        <begin position="1"/>
        <end position="27"/>
    </location>
</feature>
<evidence type="ECO:0000259" key="3">
    <source>
        <dbReference type="Pfam" id="PF01398"/>
    </source>
</evidence>
<dbReference type="GO" id="GO:0008237">
    <property type="term" value="F:metallopeptidase activity"/>
    <property type="evidence" value="ECO:0007669"/>
    <property type="project" value="InterPro"/>
</dbReference>
<evidence type="ECO:0000313" key="5">
    <source>
        <dbReference type="Proteomes" id="UP000324897"/>
    </source>
</evidence>
<dbReference type="GO" id="GO:0008180">
    <property type="term" value="C:COP9 signalosome"/>
    <property type="evidence" value="ECO:0007669"/>
    <property type="project" value="TreeGrafter"/>
</dbReference>
<sequence length="176" mass="19779">MLPMDNPVSPASSSLVDSFPEPSSSRSRGVTIRLHPAVVMNFFHHHTRLKEYAACTDFSCSNGVTSAQQPRMFGCVIGLQRGQMVEIFNSFELGLDPVSGTLDLVFLRNMQEQSKKVYPDFDVLGWYSIGSAVQDSDIQIHKAFMSFDKRPVYLLLHPTFDLSQKDLHVTIYECGK</sequence>
<dbReference type="InterPro" id="IPR000555">
    <property type="entry name" value="JAMM/MPN+_dom"/>
</dbReference>
<name>A0A5J9T349_9POAL</name>
<dbReference type="Gene3D" id="3.40.140.10">
    <property type="entry name" value="Cytidine Deaminase, domain 2"/>
    <property type="match status" value="1"/>
</dbReference>
<dbReference type="EMBL" id="RWGY01000051">
    <property type="protein sequence ID" value="TVU05398.1"/>
    <property type="molecule type" value="Genomic_DNA"/>
</dbReference>
<dbReference type="PANTHER" id="PTHR10540">
    <property type="entry name" value="EUKARYOTIC TRANSLATION INITIATION FACTOR 3 SUBUNIT F-RELATED"/>
    <property type="match status" value="1"/>
</dbReference>
<dbReference type="Proteomes" id="UP000324897">
    <property type="component" value="Unassembled WGS sequence"/>
</dbReference>
<gene>
    <name evidence="4" type="ORF">EJB05_48559</name>
</gene>
<dbReference type="PANTHER" id="PTHR10540:SF8">
    <property type="entry name" value="COP9 SIGNALOSOME COMPLEX SUBUNIT 6"/>
    <property type="match status" value="1"/>
</dbReference>
<dbReference type="Pfam" id="PF01398">
    <property type="entry name" value="JAB"/>
    <property type="match status" value="1"/>
</dbReference>
<feature type="non-terminal residue" evidence="4">
    <location>
        <position position="1"/>
    </location>
</feature>
<organism evidence="4 5">
    <name type="scientific">Eragrostis curvula</name>
    <name type="common">weeping love grass</name>
    <dbReference type="NCBI Taxonomy" id="38414"/>
    <lineage>
        <taxon>Eukaryota</taxon>
        <taxon>Viridiplantae</taxon>
        <taxon>Streptophyta</taxon>
        <taxon>Embryophyta</taxon>
        <taxon>Tracheophyta</taxon>
        <taxon>Spermatophyta</taxon>
        <taxon>Magnoliopsida</taxon>
        <taxon>Liliopsida</taxon>
        <taxon>Poales</taxon>
        <taxon>Poaceae</taxon>
        <taxon>PACMAD clade</taxon>
        <taxon>Chloridoideae</taxon>
        <taxon>Eragrostideae</taxon>
        <taxon>Eragrostidinae</taxon>
        <taxon>Eragrostis</taxon>
    </lineage>
</organism>
<protein>
    <recommendedName>
        <fullName evidence="3">JAB1/MPN/MOV34 metalloenzyme domain-containing protein</fullName>
    </recommendedName>
</protein>
<evidence type="ECO:0000256" key="2">
    <source>
        <dbReference type="SAM" id="MobiDB-lite"/>
    </source>
</evidence>
<comment type="caution">
    <text evidence="4">The sequence shown here is derived from an EMBL/GenBank/DDBJ whole genome shotgun (WGS) entry which is preliminary data.</text>
</comment>
<dbReference type="OrthoDB" id="1378at2759"/>